<proteinExistence type="predicted"/>
<comment type="caution">
    <text evidence="1">The sequence shown here is derived from an EMBL/GenBank/DDBJ whole genome shotgun (WGS) entry which is preliminary data.</text>
</comment>
<protein>
    <submittedName>
        <fullName evidence="1">DUF3761 domain-containing protein</fullName>
    </submittedName>
</protein>
<evidence type="ECO:0000313" key="2">
    <source>
        <dbReference type="Proteomes" id="UP001165565"/>
    </source>
</evidence>
<name>A0AA42CWB6_9SPHN</name>
<sequence>MLISTHGDAAEEKAQLRITQAREDHEAAEVIVWTEILAKIEEIRLGRKKLGGIMRFWIAALALVTLAMPSISDARGHYRYSHSYNHSYNHSYASGSGYYIARSGHHVRRPVRSSHAPAGASAQCRDGSWSFSESRRGTCSWHGGVSRWL</sequence>
<dbReference type="Proteomes" id="UP001165565">
    <property type="component" value="Unassembled WGS sequence"/>
</dbReference>
<dbReference type="EMBL" id="JANFAV010000027">
    <property type="protein sequence ID" value="MCW6537636.1"/>
    <property type="molecule type" value="Genomic_DNA"/>
</dbReference>
<dbReference type="RefSeq" id="WP_265271788.1">
    <property type="nucleotide sequence ID" value="NZ_JANFAV010000027.1"/>
</dbReference>
<accession>A0AA42CWB6</accession>
<dbReference type="Pfam" id="PF12587">
    <property type="entry name" value="DUF3761"/>
    <property type="match status" value="1"/>
</dbReference>
<reference evidence="1" key="1">
    <citation type="submission" date="2022-06" db="EMBL/GenBank/DDBJ databases">
        <title>Sphingomonas sp. nov. isolated from rhizosphere soil of tomato.</title>
        <authorList>
            <person name="Dong H."/>
            <person name="Gao R."/>
        </authorList>
    </citation>
    <scope>NUCLEOTIDE SEQUENCE</scope>
    <source>
        <strain evidence="1">MMSM24</strain>
    </source>
</reference>
<keyword evidence="2" id="KW-1185">Reference proteome</keyword>
<gene>
    <name evidence="1" type="ORF">NEE01_22915</name>
</gene>
<evidence type="ECO:0000313" key="1">
    <source>
        <dbReference type="EMBL" id="MCW6537636.1"/>
    </source>
</evidence>
<organism evidence="1 2">
    <name type="scientific">Sphingomonas lycopersici</name>
    <dbReference type="NCBI Taxonomy" id="2951807"/>
    <lineage>
        <taxon>Bacteria</taxon>
        <taxon>Pseudomonadati</taxon>
        <taxon>Pseudomonadota</taxon>
        <taxon>Alphaproteobacteria</taxon>
        <taxon>Sphingomonadales</taxon>
        <taxon>Sphingomonadaceae</taxon>
        <taxon>Sphingomonas</taxon>
    </lineage>
</organism>
<dbReference type="InterPro" id="IPR022236">
    <property type="entry name" value="DUF3761"/>
</dbReference>
<dbReference type="AlphaFoldDB" id="A0AA42CWB6"/>